<feature type="domain" description="Protein kinase" evidence="16">
    <location>
        <begin position="29"/>
        <end position="288"/>
    </location>
</feature>
<evidence type="ECO:0000256" key="5">
    <source>
        <dbReference type="ARBA" id="ARBA00022553"/>
    </source>
</evidence>
<dbReference type="PROSITE" id="PS50011">
    <property type="entry name" value="PROTEIN_KINASE_DOM"/>
    <property type="match status" value="1"/>
</dbReference>
<feature type="compositionally biased region" description="Polar residues" evidence="15">
    <location>
        <begin position="464"/>
        <end position="485"/>
    </location>
</feature>
<evidence type="ECO:0000256" key="8">
    <source>
        <dbReference type="ARBA" id="ARBA00022777"/>
    </source>
</evidence>
<feature type="region of interest" description="Disordered" evidence="15">
    <location>
        <begin position="758"/>
        <end position="781"/>
    </location>
</feature>
<dbReference type="PROSITE" id="PS00107">
    <property type="entry name" value="PROTEIN_KINASE_ATP"/>
    <property type="match status" value="1"/>
</dbReference>
<organism evidence="17 18">
    <name type="scientific">Hyphopichia burtonii NRRL Y-1933</name>
    <dbReference type="NCBI Taxonomy" id="984485"/>
    <lineage>
        <taxon>Eukaryota</taxon>
        <taxon>Fungi</taxon>
        <taxon>Dikarya</taxon>
        <taxon>Ascomycota</taxon>
        <taxon>Saccharomycotina</taxon>
        <taxon>Pichiomycetes</taxon>
        <taxon>Debaryomycetaceae</taxon>
        <taxon>Hyphopichia</taxon>
    </lineage>
</organism>
<sequence length="1463" mass="165903">MSYHSRQPSIASSLMSSSNHNHPQKIGPWKLGKTLGRGATGRVLLGVHSTTGQKAAVKVVSKSELNEDYDTNSNGGLPYGIEREIIIMKLLTHPNVLRLYDVWETSKALYLVLEYVEGGELFDLLVERGPLQEIEAIKYFRQIILGTAYCHALGICHRDLKPENLLLDSNLNVKLADFGMAALESNGKLLETSCGSPHYAAPEIVSGLKYHGAASDIWSCGVILFALLTGRLPFDDENIRNLLLKVQAGNFEMPDEISTDAQDLISKMLTVDPLDRIQTGKILKHPLLNKYPIPNEDLISVKSLPHPETAYKSLGSIKNIDKQILQNLSILWHDRSQQDIIDCLLKNGSNPEKTFYALLLRYRHNQENLLNANNNNPMSPKKSKQSAMVRSTSSSSVRVPNTPKKKRMSQISASSSRNRPVLFQYKNGVRTSMINNNQGRLSASSSVNNSPFKSPHRSPARYSYGQSPTKRSPYRNSPYRNSPFRNSPYRDSPYRNSPFKSPTKSPHGRQLEDVHENQPPAIPRNIYNEIMSAQRNGSLGSMPPTLPSKDTIYNQVAASDDKNPIVDEISAANNADFNALASAPSLSPSKNNKSPIKSSPVRSPTRNGKRNSMIGLNRSASKLSKRKSVRQSMTTGLKRNSITVKLLSTYAKLSGETDWEYMDKQTRRTSATFATLCDKIFNQEDYDEDEEKLVDEEEKQAKEYEKLMEAERRKHEAELRARKELAKQKKRQKRRSLMSSKKLAIVIKDDDNSNSEVEIPITEDKISQPKRQSKISNANKSRAISDGGIVVDHLNDELTPDDIENIKRRSVTQPEVRQRSNPVLTRRPVSRLDPLWIAHENEELSKAKEALEAEYRSSKSKSKKAKAKAKKKVNRESVISVIDDDFDYGKRRYSRNSDFDRDYEYELPSPEMENSDLSEEYMSEIRKSRLLNSQQNIHAISKGDKQAKKRASLQRANNELAVAKQREREGMRIKSREREIKLKRELREKEDERIKEEQRKTLISDVKIPTVTRKSRHFTNSNKRLSVLTMRSTKESYRDLNSLLDASDDEYENDGKGMPNLRTSFADRLNRAGLAEEEDEEPLDEGSIMDFDEHLANKRSSYYGSNSRRYSKYNSGVNKRMSKRPASELPELPDHDESQVEDTDDTFATKDTRRKSKYSLLDGDRTDDTDVFEHIKLPEDKKKKSSTNSKSQGRKSNTKSMHPGTSMLLPDLDKLPPDVGKPRQSSKSKSQHSKYYKNQNSDTDNTFSETIPPTPPVHQGSRKPLEDSTNRLTNNQPDLPAPQKRNRSIFRKLSWGSKKTLEEPNTKANPNSELAVKEGNNSQLPSPADSRAGSVEEKKSGGFFRWLSGSNQEVITPSEIKRYHTILPKQEMSTALFALLNSWTNFGLKNLKNDTIAYYITGSISKDNAFDLKSCKFRIKINPREFNQKSEIVCARVKGSKTTTETLFKEIEKVLRKEGVMDR</sequence>
<dbReference type="GO" id="GO:0005524">
    <property type="term" value="F:ATP binding"/>
    <property type="evidence" value="ECO:0007669"/>
    <property type="project" value="UniProtKB-UniRule"/>
</dbReference>
<evidence type="ECO:0000259" key="16">
    <source>
        <dbReference type="PROSITE" id="PS50011"/>
    </source>
</evidence>
<evidence type="ECO:0000256" key="4">
    <source>
        <dbReference type="ARBA" id="ARBA00022527"/>
    </source>
</evidence>
<proteinExistence type="inferred from homology"/>
<keyword evidence="6" id="KW-0808">Transferase</keyword>
<comment type="catalytic activity">
    <reaction evidence="11">
        <text>L-threonyl-[protein] + ATP = O-phospho-L-threonyl-[protein] + ADP + H(+)</text>
        <dbReference type="Rhea" id="RHEA:46608"/>
        <dbReference type="Rhea" id="RHEA-COMP:11060"/>
        <dbReference type="Rhea" id="RHEA-COMP:11605"/>
        <dbReference type="ChEBI" id="CHEBI:15378"/>
        <dbReference type="ChEBI" id="CHEBI:30013"/>
        <dbReference type="ChEBI" id="CHEBI:30616"/>
        <dbReference type="ChEBI" id="CHEBI:61977"/>
        <dbReference type="ChEBI" id="CHEBI:456216"/>
        <dbReference type="EC" id="2.7.11.1"/>
    </reaction>
</comment>
<dbReference type="EC" id="2.7.11.1" evidence="3"/>
<name>A0A1E4RFS9_9ASCO</name>
<keyword evidence="4" id="KW-0723">Serine/threonine-protein kinase</keyword>
<dbReference type="CDD" id="cd14081">
    <property type="entry name" value="STKc_BRSK1_2"/>
    <property type="match status" value="1"/>
</dbReference>
<dbReference type="RefSeq" id="XP_020075175.1">
    <property type="nucleotide sequence ID" value="XM_020222788.1"/>
</dbReference>
<comment type="catalytic activity">
    <reaction evidence="12">
        <text>L-seryl-[protein] + ATP = O-phospho-L-seryl-[protein] + ADP + H(+)</text>
        <dbReference type="Rhea" id="RHEA:17989"/>
        <dbReference type="Rhea" id="RHEA-COMP:9863"/>
        <dbReference type="Rhea" id="RHEA-COMP:11604"/>
        <dbReference type="ChEBI" id="CHEBI:15378"/>
        <dbReference type="ChEBI" id="CHEBI:29999"/>
        <dbReference type="ChEBI" id="CHEBI:30616"/>
        <dbReference type="ChEBI" id="CHEBI:83421"/>
        <dbReference type="ChEBI" id="CHEBI:456216"/>
        <dbReference type="EC" id="2.7.11.1"/>
    </reaction>
</comment>
<feature type="coiled-coil region" evidence="14">
    <location>
        <begin position="841"/>
        <end position="868"/>
    </location>
</feature>
<dbReference type="InterPro" id="IPR011009">
    <property type="entry name" value="Kinase-like_dom_sf"/>
</dbReference>
<dbReference type="Gene3D" id="3.30.310.220">
    <property type="entry name" value="Fungal kinase associated-1 domain"/>
    <property type="match status" value="1"/>
</dbReference>
<evidence type="ECO:0000256" key="3">
    <source>
        <dbReference type="ARBA" id="ARBA00012513"/>
    </source>
</evidence>
<dbReference type="Pfam" id="PF00069">
    <property type="entry name" value="Pkinase"/>
    <property type="match status" value="1"/>
</dbReference>
<evidence type="ECO:0000256" key="2">
    <source>
        <dbReference type="ARBA" id="ARBA00010791"/>
    </source>
</evidence>
<keyword evidence="5" id="KW-0597">Phosphoprotein</keyword>
<comment type="similarity">
    <text evidence="2">Belongs to the protein kinase superfamily. CAMK Ser/Thr protein kinase family. NIM1 subfamily.</text>
</comment>
<dbReference type="GO" id="GO:0035556">
    <property type="term" value="P:intracellular signal transduction"/>
    <property type="evidence" value="ECO:0007669"/>
    <property type="project" value="TreeGrafter"/>
</dbReference>
<evidence type="ECO:0000256" key="6">
    <source>
        <dbReference type="ARBA" id="ARBA00022679"/>
    </source>
</evidence>
<feature type="coiled-coil region" evidence="14">
    <location>
        <begin position="946"/>
        <end position="1000"/>
    </location>
</feature>
<dbReference type="GO" id="GO:0004674">
    <property type="term" value="F:protein serine/threonine kinase activity"/>
    <property type="evidence" value="ECO:0007669"/>
    <property type="project" value="UniProtKB-KW"/>
</dbReference>
<evidence type="ECO:0000256" key="11">
    <source>
        <dbReference type="ARBA" id="ARBA00047899"/>
    </source>
</evidence>
<feature type="region of interest" description="Disordered" evidence="15">
    <location>
        <begin position="1"/>
        <end position="29"/>
    </location>
</feature>
<keyword evidence="18" id="KW-1185">Reference proteome</keyword>
<dbReference type="SMART" id="SM00220">
    <property type="entry name" value="S_TKc"/>
    <property type="match status" value="1"/>
</dbReference>
<accession>A0A1E4RFS9</accession>
<feature type="compositionally biased region" description="Low complexity" evidence="15">
    <location>
        <begin position="389"/>
        <end position="399"/>
    </location>
</feature>
<comment type="subcellular location">
    <subcellularLocation>
        <location evidence="1">Bud neck</location>
    </subcellularLocation>
</comment>
<feature type="region of interest" description="Disordered" evidence="15">
    <location>
        <begin position="439"/>
        <end position="521"/>
    </location>
</feature>
<feature type="compositionally biased region" description="Polar residues" evidence="15">
    <location>
        <begin position="409"/>
        <end position="418"/>
    </location>
</feature>
<keyword evidence="7 13" id="KW-0547">Nucleotide-binding</keyword>
<feature type="compositionally biased region" description="Basic residues" evidence="15">
    <location>
        <begin position="1224"/>
        <end position="1235"/>
    </location>
</feature>
<dbReference type="CDD" id="cd12194">
    <property type="entry name" value="Kcc4p_like_C"/>
    <property type="match status" value="1"/>
</dbReference>
<evidence type="ECO:0000256" key="13">
    <source>
        <dbReference type="PROSITE-ProRule" id="PRU10141"/>
    </source>
</evidence>
<evidence type="ECO:0000256" key="14">
    <source>
        <dbReference type="SAM" id="Coils"/>
    </source>
</evidence>
<gene>
    <name evidence="17" type="ORF">HYPBUDRAFT_167981</name>
</gene>
<dbReference type="InterPro" id="IPR017441">
    <property type="entry name" value="Protein_kinase_ATP_BS"/>
</dbReference>
<feature type="compositionally biased region" description="Low complexity" evidence="15">
    <location>
        <begin position="582"/>
        <end position="599"/>
    </location>
</feature>
<dbReference type="FunFam" id="3.30.200.20:FF:000003">
    <property type="entry name" value="Non-specific serine/threonine protein kinase"/>
    <property type="match status" value="1"/>
</dbReference>
<dbReference type="Pfam" id="PF16797">
    <property type="entry name" value="Fungal_KA1"/>
    <property type="match status" value="1"/>
</dbReference>
<feature type="compositionally biased region" description="Polar residues" evidence="15">
    <location>
        <begin position="494"/>
        <end position="504"/>
    </location>
</feature>
<dbReference type="PANTHER" id="PTHR24346">
    <property type="entry name" value="MAP/MICROTUBULE AFFINITY-REGULATING KINASE"/>
    <property type="match status" value="1"/>
</dbReference>
<dbReference type="FunFam" id="1.10.510.10:FF:000394">
    <property type="entry name" value="Serine/threonine-protein kinase HSL1"/>
    <property type="match status" value="1"/>
</dbReference>
<dbReference type="GO" id="GO:0030447">
    <property type="term" value="P:filamentous growth"/>
    <property type="evidence" value="ECO:0007669"/>
    <property type="project" value="UniProtKB-ARBA"/>
</dbReference>
<dbReference type="GO" id="GO:0001558">
    <property type="term" value="P:regulation of cell growth"/>
    <property type="evidence" value="ECO:0007669"/>
    <property type="project" value="UniProtKB-ARBA"/>
</dbReference>
<dbReference type="OrthoDB" id="504170at2759"/>
<protein>
    <recommendedName>
        <fullName evidence="3">non-specific serine/threonine protein kinase</fullName>
        <ecNumber evidence="3">2.7.11.1</ecNumber>
    </recommendedName>
</protein>
<dbReference type="InterPro" id="IPR043024">
    <property type="entry name" value="KA1_sf_fungal"/>
</dbReference>
<evidence type="ECO:0000313" key="18">
    <source>
        <dbReference type="Proteomes" id="UP000095085"/>
    </source>
</evidence>
<dbReference type="PROSITE" id="PS00108">
    <property type="entry name" value="PROTEIN_KINASE_ST"/>
    <property type="match status" value="1"/>
</dbReference>
<feature type="compositionally biased region" description="Polar residues" evidence="15">
    <location>
        <begin position="439"/>
        <end position="452"/>
    </location>
</feature>
<feature type="compositionally biased region" description="Polar residues" evidence="15">
    <location>
        <begin position="1238"/>
        <end position="1251"/>
    </location>
</feature>
<feature type="region of interest" description="Disordered" evidence="15">
    <location>
        <begin position="370"/>
        <end position="419"/>
    </location>
</feature>
<dbReference type="GO" id="GO:0005940">
    <property type="term" value="C:septin ring"/>
    <property type="evidence" value="ECO:0007669"/>
    <property type="project" value="UniProtKB-ARBA"/>
</dbReference>
<feature type="region of interest" description="Disordered" evidence="15">
    <location>
        <begin position="1103"/>
        <end position="1335"/>
    </location>
</feature>
<evidence type="ECO:0000256" key="7">
    <source>
        <dbReference type="ARBA" id="ARBA00022741"/>
    </source>
</evidence>
<evidence type="ECO:0000256" key="9">
    <source>
        <dbReference type="ARBA" id="ARBA00022840"/>
    </source>
</evidence>
<keyword evidence="9 13" id="KW-0067">ATP-binding</keyword>
<dbReference type="InterPro" id="IPR031850">
    <property type="entry name" value="Fungal_KA1_dom"/>
</dbReference>
<feature type="compositionally biased region" description="Low complexity" evidence="15">
    <location>
        <begin position="1103"/>
        <end position="1116"/>
    </location>
</feature>
<feature type="coiled-coil region" evidence="14">
    <location>
        <begin position="687"/>
        <end position="732"/>
    </location>
</feature>
<dbReference type="STRING" id="984485.A0A1E4RFS9"/>
<keyword evidence="10 14" id="KW-0175">Coiled coil</keyword>
<dbReference type="PANTHER" id="PTHR24346:SF110">
    <property type="entry name" value="NON-SPECIFIC SERINE_THREONINE PROTEIN KINASE"/>
    <property type="match status" value="1"/>
</dbReference>
<dbReference type="GeneID" id="30997337"/>
<dbReference type="GO" id="GO:0060258">
    <property type="term" value="P:negative regulation of filamentous growth"/>
    <property type="evidence" value="ECO:0007669"/>
    <property type="project" value="UniProtKB-ARBA"/>
</dbReference>
<dbReference type="InterPro" id="IPR008271">
    <property type="entry name" value="Ser/Thr_kinase_AS"/>
</dbReference>
<evidence type="ECO:0000256" key="10">
    <source>
        <dbReference type="ARBA" id="ARBA00023054"/>
    </source>
</evidence>
<feature type="compositionally biased region" description="Polar residues" evidence="15">
    <location>
        <begin position="1"/>
        <end position="21"/>
    </location>
</feature>
<feature type="region of interest" description="Disordered" evidence="15">
    <location>
        <begin position="582"/>
        <end position="635"/>
    </location>
</feature>
<dbReference type="Proteomes" id="UP000095085">
    <property type="component" value="Unassembled WGS sequence"/>
</dbReference>
<dbReference type="GO" id="GO:0005935">
    <property type="term" value="C:cellular bud neck"/>
    <property type="evidence" value="ECO:0007669"/>
    <property type="project" value="UniProtKB-SubCell"/>
</dbReference>
<reference evidence="18" key="1">
    <citation type="submission" date="2016-05" db="EMBL/GenBank/DDBJ databases">
        <title>Comparative genomics of biotechnologically important yeasts.</title>
        <authorList>
            <consortium name="DOE Joint Genome Institute"/>
            <person name="Riley R."/>
            <person name="Haridas S."/>
            <person name="Wolfe K.H."/>
            <person name="Lopes M.R."/>
            <person name="Hittinger C.T."/>
            <person name="Goker M."/>
            <person name="Salamov A."/>
            <person name="Wisecaver J."/>
            <person name="Long T.M."/>
            <person name="Aerts A.L."/>
            <person name="Barry K."/>
            <person name="Choi C."/>
            <person name="Clum A."/>
            <person name="Coughlan A.Y."/>
            <person name="Deshpande S."/>
            <person name="Douglass A.P."/>
            <person name="Hanson S.J."/>
            <person name="Klenk H.-P."/>
            <person name="Labutti K."/>
            <person name="Lapidus A."/>
            <person name="Lindquist E."/>
            <person name="Lipzen A."/>
            <person name="Meier-Kolthoff J.P."/>
            <person name="Ohm R.A."/>
            <person name="Otillar R.P."/>
            <person name="Pangilinan J."/>
            <person name="Peng Y."/>
            <person name="Rokas A."/>
            <person name="Rosa C.A."/>
            <person name="Scheuner C."/>
            <person name="Sibirny A.A."/>
            <person name="Slot J.C."/>
            <person name="Stielow J.B."/>
            <person name="Sun H."/>
            <person name="Kurtzman C.P."/>
            <person name="Blackwell M."/>
            <person name="Grigoriev I.V."/>
            <person name="Jeffries T.W."/>
        </authorList>
    </citation>
    <scope>NUCLEOTIDE SEQUENCE [LARGE SCALE GENOMIC DNA]</scope>
    <source>
        <strain evidence="18">NRRL Y-1933</strain>
    </source>
</reference>
<evidence type="ECO:0000256" key="12">
    <source>
        <dbReference type="ARBA" id="ARBA00048679"/>
    </source>
</evidence>
<evidence type="ECO:0000256" key="1">
    <source>
        <dbReference type="ARBA" id="ARBA00004266"/>
    </source>
</evidence>
<evidence type="ECO:0000313" key="17">
    <source>
        <dbReference type="EMBL" id="ODV66108.1"/>
    </source>
</evidence>
<evidence type="ECO:0000256" key="15">
    <source>
        <dbReference type="SAM" id="MobiDB-lite"/>
    </source>
</evidence>
<keyword evidence="8 17" id="KW-0418">Kinase</keyword>
<dbReference type="Gene3D" id="1.10.510.10">
    <property type="entry name" value="Transferase(Phosphotransferase) domain 1"/>
    <property type="match status" value="1"/>
</dbReference>
<feature type="compositionally biased region" description="Basic and acidic residues" evidence="15">
    <location>
        <begin position="1162"/>
        <end position="1182"/>
    </location>
</feature>
<feature type="binding site" evidence="13">
    <location>
        <position position="58"/>
    </location>
    <ligand>
        <name>ATP</name>
        <dbReference type="ChEBI" id="CHEBI:30616"/>
    </ligand>
</feature>
<dbReference type="InterPro" id="IPR000719">
    <property type="entry name" value="Prot_kinase_dom"/>
</dbReference>
<dbReference type="SUPFAM" id="SSF56112">
    <property type="entry name" value="Protein kinase-like (PK-like)"/>
    <property type="match status" value="1"/>
</dbReference>
<dbReference type="EMBL" id="KV454543">
    <property type="protein sequence ID" value="ODV66108.1"/>
    <property type="molecule type" value="Genomic_DNA"/>
</dbReference>